<name>A0AC60QUA2_IXOPE</name>
<gene>
    <name evidence="1" type="ORF">HPB47_016523</name>
</gene>
<accession>A0AC60QUA2</accession>
<sequence length="249" mass="27741">MRMSAYAQFLRGPETLRYAEKVGRCENVDPLALEEDELSSDADLWPKVDFADVRHSQSFREKLLQPWLLVKPDGEVLLAHCTCMAGLGEAYSHIVSILFYLEAVIKSREELTCTDKENAWLPPQLQTLEGQPVAKIDFASSRTKMRRLGQGTESPQQAKEATVPTTSPDEFRSFLAACHQGESRPALLSLVEPYAENYIPVATKFPQAILSSLLRIPCHPHGTRCKVTATSLQVGSSSSQRYFQIASIV</sequence>
<comment type="caution">
    <text evidence="1">The sequence shown here is derived from an EMBL/GenBank/DDBJ whole genome shotgun (WGS) entry which is preliminary data.</text>
</comment>
<dbReference type="EMBL" id="JABSTQ010005230">
    <property type="protein sequence ID" value="KAG0439811.1"/>
    <property type="molecule type" value="Genomic_DNA"/>
</dbReference>
<organism evidence="1 2">
    <name type="scientific">Ixodes persulcatus</name>
    <name type="common">Taiga tick</name>
    <dbReference type="NCBI Taxonomy" id="34615"/>
    <lineage>
        <taxon>Eukaryota</taxon>
        <taxon>Metazoa</taxon>
        <taxon>Ecdysozoa</taxon>
        <taxon>Arthropoda</taxon>
        <taxon>Chelicerata</taxon>
        <taxon>Arachnida</taxon>
        <taxon>Acari</taxon>
        <taxon>Parasitiformes</taxon>
        <taxon>Ixodida</taxon>
        <taxon>Ixodoidea</taxon>
        <taxon>Ixodidae</taxon>
        <taxon>Ixodinae</taxon>
        <taxon>Ixodes</taxon>
    </lineage>
</organism>
<keyword evidence="2" id="KW-1185">Reference proteome</keyword>
<dbReference type="Proteomes" id="UP000805193">
    <property type="component" value="Unassembled WGS sequence"/>
</dbReference>
<proteinExistence type="predicted"/>
<reference evidence="1 2" key="1">
    <citation type="journal article" date="2020" name="Cell">
        <title>Large-Scale Comparative Analyses of Tick Genomes Elucidate Their Genetic Diversity and Vector Capacities.</title>
        <authorList>
            <consortium name="Tick Genome and Microbiome Consortium (TIGMIC)"/>
            <person name="Jia N."/>
            <person name="Wang J."/>
            <person name="Shi W."/>
            <person name="Du L."/>
            <person name="Sun Y."/>
            <person name="Zhan W."/>
            <person name="Jiang J.F."/>
            <person name="Wang Q."/>
            <person name="Zhang B."/>
            <person name="Ji P."/>
            <person name="Bell-Sakyi L."/>
            <person name="Cui X.M."/>
            <person name="Yuan T.T."/>
            <person name="Jiang B.G."/>
            <person name="Yang W.F."/>
            <person name="Lam T.T."/>
            <person name="Chang Q.C."/>
            <person name="Ding S.J."/>
            <person name="Wang X.J."/>
            <person name="Zhu J.G."/>
            <person name="Ruan X.D."/>
            <person name="Zhao L."/>
            <person name="Wei J.T."/>
            <person name="Ye R.Z."/>
            <person name="Que T.C."/>
            <person name="Du C.H."/>
            <person name="Zhou Y.H."/>
            <person name="Cheng J.X."/>
            <person name="Dai P.F."/>
            <person name="Guo W.B."/>
            <person name="Han X.H."/>
            <person name="Huang E.J."/>
            <person name="Li L.F."/>
            <person name="Wei W."/>
            <person name="Gao Y.C."/>
            <person name="Liu J.Z."/>
            <person name="Shao H.Z."/>
            <person name="Wang X."/>
            <person name="Wang C.C."/>
            <person name="Yang T.C."/>
            <person name="Huo Q.B."/>
            <person name="Li W."/>
            <person name="Chen H.Y."/>
            <person name="Chen S.E."/>
            <person name="Zhou L.G."/>
            <person name="Ni X.B."/>
            <person name="Tian J.H."/>
            <person name="Sheng Y."/>
            <person name="Liu T."/>
            <person name="Pan Y.S."/>
            <person name="Xia L.Y."/>
            <person name="Li J."/>
            <person name="Zhao F."/>
            <person name="Cao W.C."/>
        </authorList>
    </citation>
    <scope>NUCLEOTIDE SEQUENCE [LARGE SCALE GENOMIC DNA]</scope>
    <source>
        <strain evidence="1">Iper-2018</strain>
    </source>
</reference>
<evidence type="ECO:0000313" key="2">
    <source>
        <dbReference type="Proteomes" id="UP000805193"/>
    </source>
</evidence>
<evidence type="ECO:0000313" key="1">
    <source>
        <dbReference type="EMBL" id="KAG0439811.1"/>
    </source>
</evidence>
<protein>
    <submittedName>
        <fullName evidence="1">Uncharacterized protein</fullName>
    </submittedName>
</protein>